<comment type="caution">
    <text evidence="1">The sequence shown here is derived from an EMBL/GenBank/DDBJ whole genome shotgun (WGS) entry which is preliminary data.</text>
</comment>
<proteinExistence type="predicted"/>
<keyword evidence="2" id="KW-1185">Reference proteome</keyword>
<evidence type="ECO:0000313" key="2">
    <source>
        <dbReference type="Proteomes" id="UP001362999"/>
    </source>
</evidence>
<protein>
    <recommendedName>
        <fullName evidence="3">F-box domain-containing protein</fullName>
    </recommendedName>
</protein>
<accession>A0AAV9ZVY1</accession>
<dbReference type="AlphaFoldDB" id="A0AAV9ZVY1"/>
<evidence type="ECO:0000313" key="1">
    <source>
        <dbReference type="EMBL" id="KAK6992980.1"/>
    </source>
</evidence>
<dbReference type="EMBL" id="JAWWNJ010000105">
    <property type="protein sequence ID" value="KAK6992980.1"/>
    <property type="molecule type" value="Genomic_DNA"/>
</dbReference>
<sequence>MQLVTRPAALKIPNELVSRILLLVCGTFEEDPRSFLQARMVVICICSLWRAIVCGDTQFWGGIFLGDRHSVANLDLWLYRARSVRLHLFLDTGTAIDTRSFNSVWTTFLDLIPRVLDRIDRVSILDWYGDRGAVLLRCLSNMAAPGVNRLDVSTVSSTEIDAKVLEHGRWGRYLSGSPEPLRLLPSAAISSLFVRQSFLVLHSSVLGGISSLRLGPIPAGHRLRWHSVRSMLLSCTVITTFICDDVQCEYGLFEECELPSLTQLHFVSRHWSAEYMFAALRTPSLRVLSLDGNVPTFPRNGSYEPYASFDSVRVLALDCAVADTVDIVHTLRPFLNLVSLDLRRMPASSATGFLSVKQAIRSAGQEDMDCLCPSLANIHFGIPLIEGDAAKILSEARPRVFSPLCAISYASRLSADTNLALDGEGMFRVVDGAVRAVEYEEPERLRPLFGDGFCR</sequence>
<gene>
    <name evidence="1" type="ORF">R3P38DRAFT_3224385</name>
</gene>
<name>A0AAV9ZVY1_9AGAR</name>
<organism evidence="1 2">
    <name type="scientific">Favolaschia claudopus</name>
    <dbReference type="NCBI Taxonomy" id="2862362"/>
    <lineage>
        <taxon>Eukaryota</taxon>
        <taxon>Fungi</taxon>
        <taxon>Dikarya</taxon>
        <taxon>Basidiomycota</taxon>
        <taxon>Agaricomycotina</taxon>
        <taxon>Agaricomycetes</taxon>
        <taxon>Agaricomycetidae</taxon>
        <taxon>Agaricales</taxon>
        <taxon>Marasmiineae</taxon>
        <taxon>Mycenaceae</taxon>
        <taxon>Favolaschia</taxon>
    </lineage>
</organism>
<dbReference type="Proteomes" id="UP001362999">
    <property type="component" value="Unassembled WGS sequence"/>
</dbReference>
<reference evidence="1 2" key="1">
    <citation type="journal article" date="2024" name="J Genomics">
        <title>Draft genome sequencing and assembly of Favolaschia claudopus CIRM-BRFM 2984 isolated from oak limbs.</title>
        <authorList>
            <person name="Navarro D."/>
            <person name="Drula E."/>
            <person name="Chaduli D."/>
            <person name="Cazenave R."/>
            <person name="Ahrendt S."/>
            <person name="Wang J."/>
            <person name="Lipzen A."/>
            <person name="Daum C."/>
            <person name="Barry K."/>
            <person name="Grigoriev I.V."/>
            <person name="Favel A."/>
            <person name="Rosso M.N."/>
            <person name="Martin F."/>
        </authorList>
    </citation>
    <scope>NUCLEOTIDE SEQUENCE [LARGE SCALE GENOMIC DNA]</scope>
    <source>
        <strain evidence="1 2">CIRM-BRFM 2984</strain>
    </source>
</reference>
<evidence type="ECO:0008006" key="3">
    <source>
        <dbReference type="Google" id="ProtNLM"/>
    </source>
</evidence>